<dbReference type="Gene3D" id="2.160.20.120">
    <property type="match status" value="1"/>
</dbReference>
<reference evidence="4" key="1">
    <citation type="journal article" date="2019" name="Int. J. Syst. Evol. Microbiol.">
        <title>The Global Catalogue of Microorganisms (GCM) 10K type strain sequencing project: providing services to taxonomists for standard genome sequencing and annotation.</title>
        <authorList>
            <consortium name="The Broad Institute Genomics Platform"/>
            <consortium name="The Broad Institute Genome Sequencing Center for Infectious Disease"/>
            <person name="Wu L."/>
            <person name="Ma J."/>
        </authorList>
    </citation>
    <scope>NUCLEOTIDE SEQUENCE [LARGE SCALE GENOMIC DNA]</scope>
    <source>
        <strain evidence="4">CGMCC 4.7393</strain>
    </source>
</reference>
<dbReference type="InterPro" id="IPR021255">
    <property type="entry name" value="DUF2807"/>
</dbReference>
<evidence type="ECO:0000313" key="3">
    <source>
        <dbReference type="EMBL" id="MFC6996470.1"/>
    </source>
</evidence>
<evidence type="ECO:0000256" key="1">
    <source>
        <dbReference type="SAM" id="SignalP"/>
    </source>
</evidence>
<dbReference type="Pfam" id="PF10988">
    <property type="entry name" value="DUF2807"/>
    <property type="match status" value="1"/>
</dbReference>
<protein>
    <submittedName>
        <fullName evidence="3">Head GIN domain-containing protein</fullName>
    </submittedName>
</protein>
<name>A0ABW2DFR8_9BACT</name>
<feature type="chain" id="PRO_5046596694" evidence="1">
    <location>
        <begin position="24"/>
        <end position="233"/>
    </location>
</feature>
<sequence>MKKAFSLVILLLTFFSVSTLVNAQTVEGNGKITTQNRTVPAFTGLKITGGFEVVLTQGNKESLKLEAEENTMSHIETEVSNGILNIKTKGVKNAKKLKVYVTVRDLQSLELSGGIKLASTNTITANKLNLELAGGINLEMAIQVKELNAEIAGGTNTTLTGRADRVKLELAGASNLKASDLQTDYFTIEAAGVGNAEVNVAKELNVDAAGIVNVDYKGSPKVKHSGMGKVRPM</sequence>
<gene>
    <name evidence="3" type="ORF">ACFQHR_02485</name>
</gene>
<feature type="domain" description="Putative auto-transporter adhesin head GIN" evidence="2">
    <location>
        <begin position="41"/>
        <end position="220"/>
    </location>
</feature>
<dbReference type="RefSeq" id="WP_066625275.1">
    <property type="nucleotide sequence ID" value="NZ_JBHSYQ010000003.1"/>
</dbReference>
<evidence type="ECO:0000313" key="4">
    <source>
        <dbReference type="Proteomes" id="UP001596405"/>
    </source>
</evidence>
<dbReference type="EMBL" id="JBHSYQ010000003">
    <property type="protein sequence ID" value="MFC6996470.1"/>
    <property type="molecule type" value="Genomic_DNA"/>
</dbReference>
<evidence type="ECO:0000259" key="2">
    <source>
        <dbReference type="Pfam" id="PF10988"/>
    </source>
</evidence>
<accession>A0ABW2DFR8</accession>
<organism evidence="3 4">
    <name type="scientific">Rufibacter roseus</name>
    <dbReference type="NCBI Taxonomy" id="1567108"/>
    <lineage>
        <taxon>Bacteria</taxon>
        <taxon>Pseudomonadati</taxon>
        <taxon>Bacteroidota</taxon>
        <taxon>Cytophagia</taxon>
        <taxon>Cytophagales</taxon>
        <taxon>Hymenobacteraceae</taxon>
        <taxon>Rufibacter</taxon>
    </lineage>
</organism>
<feature type="signal peptide" evidence="1">
    <location>
        <begin position="1"/>
        <end position="23"/>
    </location>
</feature>
<comment type="caution">
    <text evidence="3">The sequence shown here is derived from an EMBL/GenBank/DDBJ whole genome shotgun (WGS) entry which is preliminary data.</text>
</comment>
<proteinExistence type="predicted"/>
<keyword evidence="1" id="KW-0732">Signal</keyword>
<dbReference type="Proteomes" id="UP001596405">
    <property type="component" value="Unassembled WGS sequence"/>
</dbReference>
<keyword evidence="4" id="KW-1185">Reference proteome</keyword>